<protein>
    <submittedName>
        <fullName evidence="3">Transferase</fullName>
    </submittedName>
</protein>
<feature type="chain" id="PRO_5012622902" evidence="2">
    <location>
        <begin position="19"/>
        <end position="125"/>
    </location>
</feature>
<dbReference type="InterPro" id="IPR023213">
    <property type="entry name" value="CAT-like_dom_sf"/>
</dbReference>
<comment type="caution">
    <text evidence="3">The sequence shown here is derived from an EMBL/GenBank/DDBJ whole genome shotgun (WGS) entry which is preliminary data.</text>
</comment>
<keyword evidence="1 3" id="KW-0808">Transferase</keyword>
<evidence type="ECO:0000256" key="2">
    <source>
        <dbReference type="SAM" id="SignalP"/>
    </source>
</evidence>
<dbReference type="PANTHER" id="PTHR31896">
    <property type="entry name" value="FAMILY REGULATORY PROTEIN, PUTATIVE (AFU_ORTHOLOGUE AFUA_3G14730)-RELATED"/>
    <property type="match status" value="1"/>
</dbReference>
<organism evidence="3 4">
    <name type="scientific">Macleaya cordata</name>
    <name type="common">Five-seeded plume-poppy</name>
    <name type="synonym">Bocconia cordata</name>
    <dbReference type="NCBI Taxonomy" id="56857"/>
    <lineage>
        <taxon>Eukaryota</taxon>
        <taxon>Viridiplantae</taxon>
        <taxon>Streptophyta</taxon>
        <taxon>Embryophyta</taxon>
        <taxon>Tracheophyta</taxon>
        <taxon>Spermatophyta</taxon>
        <taxon>Magnoliopsida</taxon>
        <taxon>Ranunculales</taxon>
        <taxon>Papaveraceae</taxon>
        <taxon>Papaveroideae</taxon>
        <taxon>Macleaya</taxon>
    </lineage>
</organism>
<dbReference type="Gene3D" id="3.30.559.10">
    <property type="entry name" value="Chloramphenicol acetyltransferase-like domain"/>
    <property type="match status" value="1"/>
</dbReference>
<dbReference type="GO" id="GO:0016740">
    <property type="term" value="F:transferase activity"/>
    <property type="evidence" value="ECO:0007669"/>
    <property type="project" value="UniProtKB-KW"/>
</dbReference>
<dbReference type="InParanoid" id="A0A200RDG9"/>
<accession>A0A200RDG9</accession>
<dbReference type="Proteomes" id="UP000195402">
    <property type="component" value="Unassembled WGS sequence"/>
</dbReference>
<dbReference type="InterPro" id="IPR051283">
    <property type="entry name" value="Sec_Metabolite_Acyltrans"/>
</dbReference>
<reference evidence="3 4" key="1">
    <citation type="journal article" date="2017" name="Mol. Plant">
        <title>The Genome of Medicinal Plant Macleaya cordata Provides New Insights into Benzylisoquinoline Alkaloids Metabolism.</title>
        <authorList>
            <person name="Liu X."/>
            <person name="Liu Y."/>
            <person name="Huang P."/>
            <person name="Ma Y."/>
            <person name="Qing Z."/>
            <person name="Tang Q."/>
            <person name="Cao H."/>
            <person name="Cheng P."/>
            <person name="Zheng Y."/>
            <person name="Yuan Z."/>
            <person name="Zhou Y."/>
            <person name="Liu J."/>
            <person name="Tang Z."/>
            <person name="Zhuo Y."/>
            <person name="Zhang Y."/>
            <person name="Yu L."/>
            <person name="Huang J."/>
            <person name="Yang P."/>
            <person name="Peng Q."/>
            <person name="Zhang J."/>
            <person name="Jiang W."/>
            <person name="Zhang Z."/>
            <person name="Lin K."/>
            <person name="Ro D.K."/>
            <person name="Chen X."/>
            <person name="Xiong X."/>
            <person name="Shang Y."/>
            <person name="Huang S."/>
            <person name="Zeng J."/>
        </authorList>
    </citation>
    <scope>NUCLEOTIDE SEQUENCE [LARGE SCALE GENOMIC DNA]</scope>
    <source>
        <strain evidence="4">cv. BLH2017</strain>
        <tissue evidence="3">Root</tissue>
    </source>
</reference>
<dbReference type="PANTHER" id="PTHR31896:SF43">
    <property type="entry name" value="PROTEIN ENHANCED PSEUDOMONAS SUSCEPTIBILITY 1"/>
    <property type="match status" value="1"/>
</dbReference>
<keyword evidence="4" id="KW-1185">Reference proteome</keyword>
<dbReference type="OMA" id="WIENPIP"/>
<dbReference type="EMBL" id="MVGT01000057">
    <property type="protein sequence ID" value="OVA20762.1"/>
    <property type="molecule type" value="Genomic_DNA"/>
</dbReference>
<dbReference type="Pfam" id="PF02458">
    <property type="entry name" value="Transferase"/>
    <property type="match status" value="1"/>
</dbReference>
<evidence type="ECO:0000313" key="3">
    <source>
        <dbReference type="EMBL" id="OVA20762.1"/>
    </source>
</evidence>
<sequence length="125" mass="13843">MSSLHALLAHIWVAITRARCLDQNEQTSFRNLQWLIFFNGSVSTLLTGGSLNFNIYGNDFGWGRPVAVRSGFSNQDDGKITVFAGLVEGSVDIEACFYVETLKAMENDAEFMEAVTVLLPNFQSV</sequence>
<proteinExistence type="predicted"/>
<name>A0A200RDG9_MACCD</name>
<evidence type="ECO:0000256" key="1">
    <source>
        <dbReference type="ARBA" id="ARBA00022679"/>
    </source>
</evidence>
<evidence type="ECO:0000313" key="4">
    <source>
        <dbReference type="Proteomes" id="UP000195402"/>
    </source>
</evidence>
<gene>
    <name evidence="3" type="ORF">BVC80_887g47</name>
</gene>
<keyword evidence="2" id="KW-0732">Signal</keyword>
<dbReference type="OrthoDB" id="1862401at2759"/>
<feature type="signal peptide" evidence="2">
    <location>
        <begin position="1"/>
        <end position="18"/>
    </location>
</feature>
<dbReference type="STRING" id="56857.A0A200RDG9"/>
<dbReference type="AlphaFoldDB" id="A0A200RDG9"/>